<gene>
    <name evidence="7" type="ORF">HNQ61_000890</name>
</gene>
<keyword evidence="1" id="KW-0645">Protease</keyword>
<dbReference type="InterPro" id="IPR002469">
    <property type="entry name" value="Peptidase_S9B_N"/>
</dbReference>
<name>A0A841GW63_9BACT</name>
<dbReference type="GO" id="GO:0008239">
    <property type="term" value="F:dipeptidyl-peptidase activity"/>
    <property type="evidence" value="ECO:0007669"/>
    <property type="project" value="UniProtKB-EC"/>
</dbReference>
<comment type="caution">
    <text evidence="7">The sequence shown here is derived from an EMBL/GenBank/DDBJ whole genome shotgun (WGS) entry which is preliminary data.</text>
</comment>
<dbReference type="SUPFAM" id="SSF53474">
    <property type="entry name" value="alpha/beta-Hydrolases"/>
    <property type="match status" value="1"/>
</dbReference>
<dbReference type="PANTHER" id="PTHR11731">
    <property type="entry name" value="PROTEASE FAMILY S9B,C DIPEPTIDYL-PEPTIDASE IV-RELATED"/>
    <property type="match status" value="1"/>
</dbReference>
<feature type="signal peptide" evidence="4">
    <location>
        <begin position="1"/>
        <end position="26"/>
    </location>
</feature>
<reference evidence="7 8" key="1">
    <citation type="submission" date="2020-08" db="EMBL/GenBank/DDBJ databases">
        <title>Genomic Encyclopedia of Type Strains, Phase IV (KMG-IV): sequencing the most valuable type-strain genomes for metagenomic binning, comparative biology and taxonomic classification.</title>
        <authorList>
            <person name="Goeker M."/>
        </authorList>
    </citation>
    <scope>NUCLEOTIDE SEQUENCE [LARGE SCALE GENOMIC DNA]</scope>
    <source>
        <strain evidence="7 8">DSM 29007</strain>
    </source>
</reference>
<dbReference type="Gene3D" id="2.140.10.30">
    <property type="entry name" value="Dipeptidylpeptidase IV, N-terminal domain"/>
    <property type="match status" value="1"/>
</dbReference>
<dbReference type="EC" id="3.4.14.5" evidence="7"/>
<dbReference type="InterPro" id="IPR029058">
    <property type="entry name" value="AB_hydrolase_fold"/>
</dbReference>
<dbReference type="GO" id="GO:0004252">
    <property type="term" value="F:serine-type endopeptidase activity"/>
    <property type="evidence" value="ECO:0007669"/>
    <property type="project" value="InterPro"/>
</dbReference>
<evidence type="ECO:0000256" key="4">
    <source>
        <dbReference type="SAM" id="SignalP"/>
    </source>
</evidence>
<evidence type="ECO:0000259" key="5">
    <source>
        <dbReference type="Pfam" id="PF00326"/>
    </source>
</evidence>
<dbReference type="Pfam" id="PF00326">
    <property type="entry name" value="Peptidase_S9"/>
    <property type="match status" value="1"/>
</dbReference>
<sequence>MTNTFAPRRAVLGLALALAAAPHAGAAQQTTAAQDPSRLSIERIFASSDFRLQSLPAVQWMKDGQRFTFVGPDGDLMVENAATGQRSVLIAKSLLVPAGGQAIDIEDYSWSGNERRLLIYTNSQPVWRSNTKGQYYVWDLDAQRLTPASRAPGWQQFAKLSPDGTRVGFVRDNDIYVTDLASGAETRLTRDGSETIINGTFDWVYEEELGLQDGWRWSPDGRRIAYWRINQEPVRTFYMVQETDSLYSQPVGLRYPKAGAANPIARIGVADVATGQTRWMETGADSSVYLARMEWAASSDEVMIQRLNRHQNRLDVMLASAGTGAVRTLFTETDSAWVDVGEDFRWLNNGRQFLWSSERDGYNHLYVYNRDGSLARRLTRGDWEATGVLGVDERNGFVYFGGTEEGPEERQVYRTRLDGRGTVQQVSRDEGTHVAALSPAGTYWLDFYSRAGVPPVISLRRPDGAMVRTLADNAQARQALERLAVRKPEFFQFRTDDGVQLNGWMIKPADFDPSRKYPVLMYVYGGPGSQTVTDAWGGGRYLWHQMLAQQGYIVVSVDNRGTGARGRDFKKVTYENLGTNEAQDQISAARWLASQSYVDPARIGLWGWSYGGYMTSFTLMQPGSPFRAGVAVAPVADWGLYDSIYTERFMRTPQENPEGYRRSSPVANAANLRGRFLLIHGTGDDNVHFQNSVRLANALQGAGKQFQFMAYPNRTHSISGGRTSVHLYTMMTDWILQNL</sequence>
<evidence type="ECO:0000313" key="7">
    <source>
        <dbReference type="EMBL" id="MBB6069275.1"/>
    </source>
</evidence>
<dbReference type="Proteomes" id="UP000582837">
    <property type="component" value="Unassembled WGS sequence"/>
</dbReference>
<dbReference type="InterPro" id="IPR002471">
    <property type="entry name" value="Pept_S9_AS"/>
</dbReference>
<dbReference type="AlphaFoldDB" id="A0A841GW63"/>
<evidence type="ECO:0000256" key="2">
    <source>
        <dbReference type="ARBA" id="ARBA00022801"/>
    </source>
</evidence>
<proteinExistence type="predicted"/>
<keyword evidence="4" id="KW-0732">Signal</keyword>
<evidence type="ECO:0000313" key="8">
    <source>
        <dbReference type="Proteomes" id="UP000582837"/>
    </source>
</evidence>
<dbReference type="Pfam" id="PF00930">
    <property type="entry name" value="DPPIV_N"/>
    <property type="match status" value="1"/>
</dbReference>
<dbReference type="SUPFAM" id="SSF82171">
    <property type="entry name" value="DPP6 N-terminal domain-like"/>
    <property type="match status" value="1"/>
</dbReference>
<dbReference type="PROSITE" id="PS00708">
    <property type="entry name" value="PRO_ENDOPEP_SER"/>
    <property type="match status" value="1"/>
</dbReference>
<dbReference type="PANTHER" id="PTHR11731:SF193">
    <property type="entry name" value="DIPEPTIDYL PEPTIDASE 9"/>
    <property type="match status" value="1"/>
</dbReference>
<dbReference type="FunFam" id="3.40.50.1820:FF:000003">
    <property type="entry name" value="Dipeptidyl peptidase 4"/>
    <property type="match status" value="1"/>
</dbReference>
<dbReference type="Gene3D" id="3.40.50.1820">
    <property type="entry name" value="alpha/beta hydrolase"/>
    <property type="match status" value="1"/>
</dbReference>
<dbReference type="GO" id="GO:0006508">
    <property type="term" value="P:proteolysis"/>
    <property type="evidence" value="ECO:0007669"/>
    <property type="project" value="UniProtKB-KW"/>
</dbReference>
<evidence type="ECO:0000256" key="1">
    <source>
        <dbReference type="ARBA" id="ARBA00022670"/>
    </source>
</evidence>
<dbReference type="InterPro" id="IPR050278">
    <property type="entry name" value="Serine_Prot_S9B/DPPIV"/>
</dbReference>
<feature type="chain" id="PRO_5032347116" evidence="4">
    <location>
        <begin position="27"/>
        <end position="739"/>
    </location>
</feature>
<keyword evidence="8" id="KW-1185">Reference proteome</keyword>
<feature type="domain" description="Dipeptidylpeptidase IV N-terminal" evidence="6">
    <location>
        <begin position="113"/>
        <end position="455"/>
    </location>
</feature>
<keyword evidence="2 7" id="KW-0378">Hydrolase</keyword>
<organism evidence="7 8">
    <name type="scientific">Longimicrobium terrae</name>
    <dbReference type="NCBI Taxonomy" id="1639882"/>
    <lineage>
        <taxon>Bacteria</taxon>
        <taxon>Pseudomonadati</taxon>
        <taxon>Gemmatimonadota</taxon>
        <taxon>Longimicrobiia</taxon>
        <taxon>Longimicrobiales</taxon>
        <taxon>Longimicrobiaceae</taxon>
        <taxon>Longimicrobium</taxon>
    </lineage>
</organism>
<protein>
    <submittedName>
        <fullName evidence="7">Dipeptidyl-peptidase-4</fullName>
        <ecNumber evidence="7">3.4.14.5</ecNumber>
    </submittedName>
</protein>
<accession>A0A841GW63</accession>
<evidence type="ECO:0000256" key="3">
    <source>
        <dbReference type="ARBA" id="ARBA00023180"/>
    </source>
</evidence>
<dbReference type="EMBL" id="JACHIA010000002">
    <property type="protein sequence ID" value="MBB6069275.1"/>
    <property type="molecule type" value="Genomic_DNA"/>
</dbReference>
<keyword evidence="3" id="KW-0325">Glycoprotein</keyword>
<evidence type="ECO:0000259" key="6">
    <source>
        <dbReference type="Pfam" id="PF00930"/>
    </source>
</evidence>
<feature type="domain" description="Peptidase S9 prolyl oligopeptidase catalytic" evidence="5">
    <location>
        <begin position="545"/>
        <end position="739"/>
    </location>
</feature>
<dbReference type="RefSeq" id="WP_170037937.1">
    <property type="nucleotide sequence ID" value="NZ_JABDTL010000002.1"/>
</dbReference>
<dbReference type="InterPro" id="IPR001375">
    <property type="entry name" value="Peptidase_S9_cat"/>
</dbReference>